<evidence type="ECO:0000256" key="3">
    <source>
        <dbReference type="ARBA" id="ARBA00022692"/>
    </source>
</evidence>
<dbReference type="EMBL" id="CP095075">
    <property type="protein sequence ID" value="UOR12718.1"/>
    <property type="molecule type" value="Genomic_DNA"/>
</dbReference>
<feature type="chain" id="PRO_5046014511" evidence="8">
    <location>
        <begin position="28"/>
        <end position="220"/>
    </location>
</feature>
<sequence length="220" mass="24390">MVLVMRWISATLLVTFLLLSLGSSVSALGPSVSECAKDPELEGCDTSTPVEQNEQNSERPVVSNDGPSPSIVWNVIKLIFVLLFVLALIYGLLKFFNKRSKVFNKNRTMENLGGLTLAPNKSIQAVRIGDQVFVVGVGDSIEVITEITEDKTKESLLHQENDDLVNKGLSQILNRKKSDHHGLSKTTDSSFKSLFEQQLAEMKEKRMRVTGKKKGEDPNE</sequence>
<feature type="signal peptide" evidence="8">
    <location>
        <begin position="1"/>
        <end position="27"/>
    </location>
</feature>
<reference evidence="9" key="1">
    <citation type="submission" date="2022-04" db="EMBL/GenBank/DDBJ databases">
        <title>Halobacillus sp. isolated from saltern.</title>
        <authorList>
            <person name="Won M."/>
            <person name="Lee C.-M."/>
            <person name="Woen H.-Y."/>
            <person name="Kwon S.-W."/>
        </authorList>
    </citation>
    <scope>NUCLEOTIDE SEQUENCE</scope>
    <source>
        <strain evidence="9">SSHM10-5</strain>
    </source>
</reference>
<keyword evidence="9" id="KW-0282">Flagellum</keyword>
<evidence type="ECO:0000256" key="4">
    <source>
        <dbReference type="ARBA" id="ARBA00022989"/>
    </source>
</evidence>
<dbReference type="InterPro" id="IPR022781">
    <property type="entry name" value="Flagellar_biosynth_FliO"/>
</dbReference>
<gene>
    <name evidence="9" type="ORF">MUO15_04135</name>
</gene>
<name>A0ABY4HE69_9BACI</name>
<feature type="region of interest" description="Disordered" evidence="6">
    <location>
        <begin position="44"/>
        <end position="64"/>
    </location>
</feature>
<evidence type="ECO:0000256" key="8">
    <source>
        <dbReference type="SAM" id="SignalP"/>
    </source>
</evidence>
<evidence type="ECO:0000313" key="10">
    <source>
        <dbReference type="Proteomes" id="UP000830326"/>
    </source>
</evidence>
<dbReference type="Pfam" id="PF04347">
    <property type="entry name" value="FliO"/>
    <property type="match status" value="1"/>
</dbReference>
<keyword evidence="8" id="KW-0732">Signal</keyword>
<proteinExistence type="predicted"/>
<evidence type="ECO:0000256" key="6">
    <source>
        <dbReference type="SAM" id="MobiDB-lite"/>
    </source>
</evidence>
<keyword evidence="10" id="KW-1185">Reference proteome</keyword>
<feature type="compositionally biased region" description="Polar residues" evidence="6">
    <location>
        <begin position="45"/>
        <end position="55"/>
    </location>
</feature>
<keyword evidence="5 7" id="KW-0472">Membrane</keyword>
<keyword evidence="9" id="KW-0969">Cilium</keyword>
<feature type="transmembrane region" description="Helical" evidence="7">
    <location>
        <begin position="71"/>
        <end position="93"/>
    </location>
</feature>
<accession>A0ABY4HE69</accession>
<keyword evidence="9" id="KW-0966">Cell projection</keyword>
<keyword evidence="3 7" id="KW-0812">Transmembrane</keyword>
<evidence type="ECO:0000256" key="1">
    <source>
        <dbReference type="ARBA" id="ARBA00004236"/>
    </source>
</evidence>
<protein>
    <submittedName>
        <fullName evidence="9">Flagellar biosynthetic protein FliO</fullName>
    </submittedName>
</protein>
<evidence type="ECO:0000256" key="2">
    <source>
        <dbReference type="ARBA" id="ARBA00022475"/>
    </source>
</evidence>
<keyword evidence="2" id="KW-1003">Cell membrane</keyword>
<dbReference type="RefSeq" id="WP_245033699.1">
    <property type="nucleotide sequence ID" value="NZ_CP095075.1"/>
</dbReference>
<keyword evidence="4 7" id="KW-1133">Transmembrane helix</keyword>
<evidence type="ECO:0000313" key="9">
    <source>
        <dbReference type="EMBL" id="UOR12718.1"/>
    </source>
</evidence>
<dbReference type="Proteomes" id="UP000830326">
    <property type="component" value="Chromosome"/>
</dbReference>
<evidence type="ECO:0000256" key="5">
    <source>
        <dbReference type="ARBA" id="ARBA00023136"/>
    </source>
</evidence>
<evidence type="ECO:0000256" key="7">
    <source>
        <dbReference type="SAM" id="Phobius"/>
    </source>
</evidence>
<comment type="subcellular location">
    <subcellularLocation>
        <location evidence="1">Cell membrane</location>
    </subcellularLocation>
</comment>
<organism evidence="9 10">
    <name type="scientific">Halobacillus amylolyticus</name>
    <dbReference type="NCBI Taxonomy" id="2932259"/>
    <lineage>
        <taxon>Bacteria</taxon>
        <taxon>Bacillati</taxon>
        <taxon>Bacillota</taxon>
        <taxon>Bacilli</taxon>
        <taxon>Bacillales</taxon>
        <taxon>Bacillaceae</taxon>
        <taxon>Halobacillus</taxon>
    </lineage>
</organism>